<dbReference type="HOGENOM" id="CLU_2519808_0_0_2"/>
<organism evidence="1 2">
    <name type="scientific">Methanobacterium paludis (strain DSM 25820 / JCM 18151 / SWAN1)</name>
    <dbReference type="NCBI Taxonomy" id="868131"/>
    <lineage>
        <taxon>Archaea</taxon>
        <taxon>Methanobacteriati</taxon>
        <taxon>Methanobacteriota</taxon>
        <taxon>Methanomada group</taxon>
        <taxon>Methanobacteria</taxon>
        <taxon>Methanobacteriales</taxon>
        <taxon>Methanobacteriaceae</taxon>
        <taxon>Methanobacterium</taxon>
    </lineage>
</organism>
<name>F6D4F7_METPW</name>
<dbReference type="STRING" id="868131.MSWAN_1809"/>
<dbReference type="KEGG" id="mew:MSWAN_1809"/>
<keyword evidence="2" id="KW-1185">Reference proteome</keyword>
<evidence type="ECO:0000313" key="2">
    <source>
        <dbReference type="Proteomes" id="UP000009231"/>
    </source>
</evidence>
<dbReference type="Proteomes" id="UP000009231">
    <property type="component" value="Chromosome"/>
</dbReference>
<proteinExistence type="predicted"/>
<dbReference type="GeneID" id="10669319"/>
<evidence type="ECO:0000313" key="1">
    <source>
        <dbReference type="EMBL" id="AEG18820.1"/>
    </source>
</evidence>
<dbReference type="AlphaFoldDB" id="F6D4F7"/>
<accession>F6D4F7</accession>
<protein>
    <submittedName>
        <fullName evidence="1">Uncharacterized protein</fullName>
    </submittedName>
</protein>
<dbReference type="RefSeq" id="WP_013826319.1">
    <property type="nucleotide sequence ID" value="NC_015574.1"/>
</dbReference>
<reference evidence="1 2" key="1">
    <citation type="journal article" date="2014" name="Int. J. Syst. Evol. Microbiol.">
        <title>Methanobacterium paludis sp. nov. and a novel strain of Methanobacterium lacus isolated from northern peatlands.</title>
        <authorList>
            <person name="Cadillo-Quiroz H."/>
            <person name="Brauer S.L."/>
            <person name="Goodson N."/>
            <person name="Yavitt J.B."/>
            <person name="Zinder S.H."/>
        </authorList>
    </citation>
    <scope>NUCLEOTIDE SEQUENCE [LARGE SCALE GENOMIC DNA]</scope>
    <source>
        <strain evidence="2">DSM 25820 / JCM 18151 / SWAN1</strain>
    </source>
</reference>
<sequence>MREKILNLKKIEALEKTNFKHLGITTAEQKNIHLNGIYKFEDDQLDKEKKQKDILSHELQSKKRELDLLMKMLDHENVKKAVDG</sequence>
<dbReference type="EMBL" id="CP002772">
    <property type="protein sequence ID" value="AEG18820.1"/>
    <property type="molecule type" value="Genomic_DNA"/>
</dbReference>
<gene>
    <name evidence="1" type="ordered locus">MSWAN_1809</name>
</gene>